<protein>
    <submittedName>
        <fullName evidence="2">Methyltransferase</fullName>
    </submittedName>
</protein>
<dbReference type="Gene3D" id="3.40.50.150">
    <property type="entry name" value="Vaccinia Virus protein VP39"/>
    <property type="match status" value="1"/>
</dbReference>
<dbReference type="AlphaFoldDB" id="A0A0A0EXL1"/>
<organism evidence="2 3">
    <name type="scientific">Lysobacter arseniciresistens ZS79</name>
    <dbReference type="NCBI Taxonomy" id="913325"/>
    <lineage>
        <taxon>Bacteria</taxon>
        <taxon>Pseudomonadati</taxon>
        <taxon>Pseudomonadota</taxon>
        <taxon>Gammaproteobacteria</taxon>
        <taxon>Lysobacterales</taxon>
        <taxon>Lysobacteraceae</taxon>
        <taxon>Novilysobacter</taxon>
    </lineage>
</organism>
<dbReference type="eggNOG" id="COG2265">
    <property type="taxonomic scope" value="Bacteria"/>
</dbReference>
<keyword evidence="3" id="KW-1185">Reference proteome</keyword>
<dbReference type="Proteomes" id="UP000029989">
    <property type="component" value="Unassembled WGS sequence"/>
</dbReference>
<dbReference type="InterPro" id="IPR029063">
    <property type="entry name" value="SAM-dependent_MTases_sf"/>
</dbReference>
<dbReference type="GO" id="GO:0008168">
    <property type="term" value="F:methyltransferase activity"/>
    <property type="evidence" value="ECO:0007669"/>
    <property type="project" value="UniProtKB-KW"/>
</dbReference>
<dbReference type="EMBL" id="AVPT01000033">
    <property type="protein sequence ID" value="KGM53872.1"/>
    <property type="molecule type" value="Genomic_DNA"/>
</dbReference>
<gene>
    <name evidence="2" type="ORF">N799_11150</name>
</gene>
<name>A0A0A0EXL1_9GAMM</name>
<keyword evidence="2" id="KW-0489">Methyltransferase</keyword>
<evidence type="ECO:0000313" key="2">
    <source>
        <dbReference type="EMBL" id="KGM53872.1"/>
    </source>
</evidence>
<proteinExistence type="predicted"/>
<dbReference type="STRING" id="913325.N799_11150"/>
<dbReference type="GO" id="GO:0032259">
    <property type="term" value="P:methylation"/>
    <property type="evidence" value="ECO:0007669"/>
    <property type="project" value="UniProtKB-KW"/>
</dbReference>
<reference evidence="2 3" key="1">
    <citation type="journal article" date="2015" name="Stand. Genomic Sci.">
        <title>Genomic information of the arsenic-resistant bacterium Lysobacter arseniciresistens type strain ZS79(T) and comparison of Lysobacter draft genomes.</title>
        <authorList>
            <person name="Liu L."/>
            <person name="Zhang S."/>
            <person name="Luo M."/>
            <person name="Wang G."/>
        </authorList>
    </citation>
    <scope>NUCLEOTIDE SEQUENCE [LARGE SCALE GENOMIC DNA]</scope>
    <source>
        <strain evidence="2 3">ZS79</strain>
    </source>
</reference>
<dbReference type="Pfam" id="PF13649">
    <property type="entry name" value="Methyltransf_25"/>
    <property type="match status" value="1"/>
</dbReference>
<dbReference type="SUPFAM" id="SSF53335">
    <property type="entry name" value="S-adenosyl-L-methionine-dependent methyltransferases"/>
    <property type="match status" value="1"/>
</dbReference>
<evidence type="ECO:0000259" key="1">
    <source>
        <dbReference type="Pfam" id="PF13649"/>
    </source>
</evidence>
<feature type="domain" description="Methyltransferase" evidence="1">
    <location>
        <begin position="59"/>
        <end position="157"/>
    </location>
</feature>
<comment type="caution">
    <text evidence="2">The sequence shown here is derived from an EMBL/GenBank/DDBJ whole genome shotgun (WGS) entry which is preliminary data.</text>
</comment>
<sequence length="235" mass="24765">MAATRPLGADAARAIAGAFAPAHPLGNRWDYYYSRSKLGSDPLYPGVCDALRGSDAPLLDLGCGLGLLAHALRADGIALCYRGVDNDAGKVARARRAAERAGLADASFECVDLAAPGSGVDRLGHRGSVAILDVLQFIPPDAQQRTLEAAIAMLVPGARLVVRTGLDDGGRRARVTRAVDVLSRALGWMNAGPSRYPDAAALRAMFDRAGLVSTFEPLYGNTPFNNWRVVAEKPA</sequence>
<accession>A0A0A0EXL1</accession>
<keyword evidence="2" id="KW-0808">Transferase</keyword>
<dbReference type="InterPro" id="IPR041698">
    <property type="entry name" value="Methyltransf_25"/>
</dbReference>
<evidence type="ECO:0000313" key="3">
    <source>
        <dbReference type="Proteomes" id="UP000029989"/>
    </source>
</evidence>